<sequence length="183" mass="18822">MIFSECFYFHAAQSLAGQQPQRAKKGSDASKAQQPTNQSPSPQTISQSTGCPSYPSPSSPNHPVSWTNPSPTRTYDVEPGRCGTSSRHTTCPSPCPPPKPASTWSRSGRQKTPTASSRGPPAPPATPPPGSESESSAASPRTRLSPSAVPPGSSSSAGKRGCTPTSVRTAELNLASPGAAARP</sequence>
<evidence type="ECO:0000313" key="2">
    <source>
        <dbReference type="EMBL" id="KAK3361638.1"/>
    </source>
</evidence>
<name>A0AAE0JTU3_9PEZI</name>
<feature type="compositionally biased region" description="Low complexity" evidence="1">
    <location>
        <begin position="131"/>
        <end position="158"/>
    </location>
</feature>
<dbReference type="AlphaFoldDB" id="A0AAE0JTU3"/>
<organism evidence="2 3">
    <name type="scientific">Lasiosphaeria ovina</name>
    <dbReference type="NCBI Taxonomy" id="92902"/>
    <lineage>
        <taxon>Eukaryota</taxon>
        <taxon>Fungi</taxon>
        <taxon>Dikarya</taxon>
        <taxon>Ascomycota</taxon>
        <taxon>Pezizomycotina</taxon>
        <taxon>Sordariomycetes</taxon>
        <taxon>Sordariomycetidae</taxon>
        <taxon>Sordariales</taxon>
        <taxon>Lasiosphaeriaceae</taxon>
        <taxon>Lasiosphaeria</taxon>
    </lineage>
</organism>
<evidence type="ECO:0000256" key="1">
    <source>
        <dbReference type="SAM" id="MobiDB-lite"/>
    </source>
</evidence>
<reference evidence="2" key="1">
    <citation type="journal article" date="2023" name="Mol. Phylogenet. Evol.">
        <title>Genome-scale phylogeny and comparative genomics of the fungal order Sordariales.</title>
        <authorList>
            <person name="Hensen N."/>
            <person name="Bonometti L."/>
            <person name="Westerberg I."/>
            <person name="Brannstrom I.O."/>
            <person name="Guillou S."/>
            <person name="Cros-Aarteil S."/>
            <person name="Calhoun S."/>
            <person name="Haridas S."/>
            <person name="Kuo A."/>
            <person name="Mondo S."/>
            <person name="Pangilinan J."/>
            <person name="Riley R."/>
            <person name="LaButti K."/>
            <person name="Andreopoulos B."/>
            <person name="Lipzen A."/>
            <person name="Chen C."/>
            <person name="Yan M."/>
            <person name="Daum C."/>
            <person name="Ng V."/>
            <person name="Clum A."/>
            <person name="Steindorff A."/>
            <person name="Ohm R.A."/>
            <person name="Martin F."/>
            <person name="Silar P."/>
            <person name="Natvig D.O."/>
            <person name="Lalanne C."/>
            <person name="Gautier V."/>
            <person name="Ament-Velasquez S.L."/>
            <person name="Kruys A."/>
            <person name="Hutchinson M.I."/>
            <person name="Powell A.J."/>
            <person name="Barry K."/>
            <person name="Miller A.N."/>
            <person name="Grigoriev I.V."/>
            <person name="Debuchy R."/>
            <person name="Gladieux P."/>
            <person name="Hiltunen Thoren M."/>
            <person name="Johannesson H."/>
        </authorList>
    </citation>
    <scope>NUCLEOTIDE SEQUENCE</scope>
    <source>
        <strain evidence="2">CBS 958.72</strain>
    </source>
</reference>
<keyword evidence="3" id="KW-1185">Reference proteome</keyword>
<proteinExistence type="predicted"/>
<dbReference type="EMBL" id="JAULSN010000011">
    <property type="protein sequence ID" value="KAK3361638.1"/>
    <property type="molecule type" value="Genomic_DNA"/>
</dbReference>
<feature type="compositionally biased region" description="Pro residues" evidence="1">
    <location>
        <begin position="120"/>
        <end position="130"/>
    </location>
</feature>
<feature type="compositionally biased region" description="Low complexity" evidence="1">
    <location>
        <begin position="33"/>
        <end position="53"/>
    </location>
</feature>
<reference evidence="2" key="2">
    <citation type="submission" date="2023-06" db="EMBL/GenBank/DDBJ databases">
        <authorList>
            <consortium name="Lawrence Berkeley National Laboratory"/>
            <person name="Haridas S."/>
            <person name="Hensen N."/>
            <person name="Bonometti L."/>
            <person name="Westerberg I."/>
            <person name="Brannstrom I.O."/>
            <person name="Guillou S."/>
            <person name="Cros-Aarteil S."/>
            <person name="Calhoun S."/>
            <person name="Kuo A."/>
            <person name="Mondo S."/>
            <person name="Pangilinan J."/>
            <person name="Riley R."/>
            <person name="Labutti K."/>
            <person name="Andreopoulos B."/>
            <person name="Lipzen A."/>
            <person name="Chen C."/>
            <person name="Yanf M."/>
            <person name="Daum C."/>
            <person name="Ng V."/>
            <person name="Clum A."/>
            <person name="Steindorff A."/>
            <person name="Ohm R."/>
            <person name="Martin F."/>
            <person name="Silar P."/>
            <person name="Natvig D."/>
            <person name="Lalanne C."/>
            <person name="Gautier V."/>
            <person name="Ament-Velasquez S.L."/>
            <person name="Kruys A."/>
            <person name="Hutchinson M.I."/>
            <person name="Powell A.J."/>
            <person name="Barry K."/>
            <person name="Miller A.N."/>
            <person name="Grigoriev I.V."/>
            <person name="Debuchy R."/>
            <person name="Gladieux P."/>
            <person name="Thoren M.H."/>
            <person name="Johannesson H."/>
        </authorList>
    </citation>
    <scope>NUCLEOTIDE SEQUENCE</scope>
    <source>
        <strain evidence="2">CBS 958.72</strain>
    </source>
</reference>
<dbReference type="Proteomes" id="UP001287356">
    <property type="component" value="Unassembled WGS sequence"/>
</dbReference>
<protein>
    <submittedName>
        <fullName evidence="2">Uncharacterized protein</fullName>
    </submittedName>
</protein>
<feature type="region of interest" description="Disordered" evidence="1">
    <location>
        <begin position="14"/>
        <end position="183"/>
    </location>
</feature>
<evidence type="ECO:0000313" key="3">
    <source>
        <dbReference type="Proteomes" id="UP001287356"/>
    </source>
</evidence>
<gene>
    <name evidence="2" type="ORF">B0T24DRAFT_642059</name>
</gene>
<accession>A0AAE0JTU3</accession>
<comment type="caution">
    <text evidence="2">The sequence shown here is derived from an EMBL/GenBank/DDBJ whole genome shotgun (WGS) entry which is preliminary data.</text>
</comment>